<dbReference type="EMBL" id="JBHTJA010000027">
    <property type="protein sequence ID" value="MFD0901907.1"/>
    <property type="molecule type" value="Genomic_DNA"/>
</dbReference>
<name>A0ABW3ER21_9ACTN</name>
<evidence type="ECO:0000313" key="2">
    <source>
        <dbReference type="EMBL" id="MFD0901907.1"/>
    </source>
</evidence>
<feature type="chain" id="PRO_5047186912" evidence="1">
    <location>
        <begin position="24"/>
        <end position="494"/>
    </location>
</feature>
<protein>
    <submittedName>
        <fullName evidence="2">Uncharacterized protein</fullName>
    </submittedName>
</protein>
<gene>
    <name evidence="2" type="ORF">ACFQ11_16015</name>
</gene>
<evidence type="ECO:0000313" key="3">
    <source>
        <dbReference type="Proteomes" id="UP001596972"/>
    </source>
</evidence>
<dbReference type="RefSeq" id="WP_378299159.1">
    <property type="nucleotide sequence ID" value="NZ_JBHTJA010000027.1"/>
</dbReference>
<evidence type="ECO:0000256" key="1">
    <source>
        <dbReference type="SAM" id="SignalP"/>
    </source>
</evidence>
<feature type="signal peptide" evidence="1">
    <location>
        <begin position="1"/>
        <end position="23"/>
    </location>
</feature>
<keyword evidence="1" id="KW-0732">Signal</keyword>
<dbReference type="PROSITE" id="PS51257">
    <property type="entry name" value="PROKAR_LIPOPROTEIN"/>
    <property type="match status" value="1"/>
</dbReference>
<sequence>MAASKTVAALALVGVLAMGSAGCSPSGGEEAAGASGGGDGGGAVIDKPALKSRIQPPAAFDATAGWEIQARWLAPEQPFPYAVSVTSGRIAYLEKGRDDFTLKVRDAAGKLLATSQPWKSPQVTEDQMASKPGSFPAVPVITLVSGGAREYFAVWMAGRKAKDELHEARPVISVVFYPVAASGGNIAPSGSADVDVEDDRRYVFPGSAGIVVSHEIGDTHLVSPDGKVSVFGEQAKVRIGNNAVDPDPAFAYAGHSGLITNAEEQNDPYEGGGFGAAGGWHSTQVAPPGAAPVLTWTSVSSGSKRKPNGLLVGAAGTNLIATWTKGDKAAHFGGRELLTSVHEAANGKVRATAPCATEPHDYEADIPNPDRRLTRLPALSPSGAYLSSAATLFDLKAGKGHCLGQEEGAKDITLFAVGDDGIAYGTAGPEPLDEPAVPISVNAATGAVTTLPAQTVLPDAIVKGGGVFIDRGALGPVEANGGDVPRMIVLTSKK</sequence>
<reference evidence="3" key="1">
    <citation type="journal article" date="2019" name="Int. J. Syst. Evol. Microbiol.">
        <title>The Global Catalogue of Microorganisms (GCM) 10K type strain sequencing project: providing services to taxonomists for standard genome sequencing and annotation.</title>
        <authorList>
            <consortium name="The Broad Institute Genomics Platform"/>
            <consortium name="The Broad Institute Genome Sequencing Center for Infectious Disease"/>
            <person name="Wu L."/>
            <person name="Ma J."/>
        </authorList>
    </citation>
    <scope>NUCLEOTIDE SEQUENCE [LARGE SCALE GENOMIC DNA]</scope>
    <source>
        <strain evidence="3">JCM 31202</strain>
    </source>
</reference>
<proteinExistence type="predicted"/>
<accession>A0ABW3ER21</accession>
<dbReference type="Proteomes" id="UP001596972">
    <property type="component" value="Unassembled WGS sequence"/>
</dbReference>
<comment type="caution">
    <text evidence="2">The sequence shown here is derived from an EMBL/GenBank/DDBJ whole genome shotgun (WGS) entry which is preliminary data.</text>
</comment>
<keyword evidence="3" id="KW-1185">Reference proteome</keyword>
<organism evidence="2 3">
    <name type="scientific">Actinomadura sediminis</name>
    <dbReference type="NCBI Taxonomy" id="1038904"/>
    <lineage>
        <taxon>Bacteria</taxon>
        <taxon>Bacillati</taxon>
        <taxon>Actinomycetota</taxon>
        <taxon>Actinomycetes</taxon>
        <taxon>Streptosporangiales</taxon>
        <taxon>Thermomonosporaceae</taxon>
        <taxon>Actinomadura</taxon>
    </lineage>
</organism>